<keyword evidence="1" id="KW-0812">Transmembrane</keyword>
<feature type="transmembrane region" description="Helical" evidence="1">
    <location>
        <begin position="132"/>
        <end position="149"/>
    </location>
</feature>
<gene>
    <name evidence="2" type="ORF">BG454_09680</name>
</gene>
<dbReference type="OrthoDB" id="277121at2"/>
<accession>A0A2K8KIT2</accession>
<feature type="transmembrane region" description="Helical" evidence="1">
    <location>
        <begin position="71"/>
        <end position="91"/>
    </location>
</feature>
<proteinExistence type="predicted"/>
<keyword evidence="1" id="KW-1133">Transmembrane helix</keyword>
<dbReference type="Proteomes" id="UP000228948">
    <property type="component" value="Chromosome"/>
</dbReference>
<evidence type="ECO:0008006" key="4">
    <source>
        <dbReference type="Google" id="ProtNLM"/>
    </source>
</evidence>
<feature type="transmembrane region" description="Helical" evidence="1">
    <location>
        <begin position="21"/>
        <end position="38"/>
    </location>
</feature>
<feature type="transmembrane region" description="Helical" evidence="1">
    <location>
        <begin position="185"/>
        <end position="205"/>
    </location>
</feature>
<feature type="transmembrane region" description="Helical" evidence="1">
    <location>
        <begin position="156"/>
        <end position="173"/>
    </location>
</feature>
<dbReference type="AlphaFoldDB" id="A0A2K8KIT2"/>
<name>A0A2K8KIT2_9RHOB</name>
<dbReference type="EMBL" id="CP024899">
    <property type="protein sequence ID" value="ATX66060.1"/>
    <property type="molecule type" value="Genomic_DNA"/>
</dbReference>
<feature type="transmembrane region" description="Helical" evidence="1">
    <location>
        <begin position="45"/>
        <end position="65"/>
    </location>
</feature>
<dbReference type="RefSeq" id="WP_071480583.1">
    <property type="nucleotide sequence ID" value="NZ_CP024899.1"/>
</dbReference>
<evidence type="ECO:0000313" key="3">
    <source>
        <dbReference type="Proteomes" id="UP000228948"/>
    </source>
</evidence>
<evidence type="ECO:0000256" key="1">
    <source>
        <dbReference type="SAM" id="Phobius"/>
    </source>
</evidence>
<sequence>MLKEQVIAYCERTDFSYWSEPVNAVTNAAFLIAAMLVWRQTSGLPMARAMAVMLAVIGVGSFLWHTHATQWAGLADVLPILGFILLYLFAATRDFLRLSWLVSLGVTLLFFPYALGFGWIMGQITPGLGANALYLSVAVLIAAYGLWLHDSPTGKGLLIGAGVLVASLGFRMADDALCAVFPVGTHFMWHLLNAVMLGWMIHVYCRDMRKGQTRKHSNQT</sequence>
<organism evidence="2 3">
    <name type="scientific">Roseinatronobacter bogoriensis subsp. barguzinensis</name>
    <dbReference type="NCBI Taxonomy" id="441209"/>
    <lineage>
        <taxon>Bacteria</taxon>
        <taxon>Pseudomonadati</taxon>
        <taxon>Pseudomonadota</taxon>
        <taxon>Alphaproteobacteria</taxon>
        <taxon>Rhodobacterales</taxon>
        <taxon>Paracoccaceae</taxon>
        <taxon>Roseinatronobacter</taxon>
    </lineage>
</organism>
<reference evidence="2 3" key="1">
    <citation type="submission" date="2017-11" db="EMBL/GenBank/DDBJ databases">
        <title>Revised Sequence and Annotation of the Rhodobaca barguzinensis strain alga05 Genome.</title>
        <authorList>
            <person name="Kopejtka K."/>
            <person name="Tomasch J.M."/>
            <person name="Bunk B."/>
            <person name="Koblizek M."/>
        </authorList>
    </citation>
    <scope>NUCLEOTIDE SEQUENCE [LARGE SCALE GENOMIC DNA]</scope>
    <source>
        <strain evidence="3">alga05</strain>
    </source>
</reference>
<keyword evidence="1" id="KW-0472">Membrane</keyword>
<feature type="transmembrane region" description="Helical" evidence="1">
    <location>
        <begin position="98"/>
        <end position="120"/>
    </location>
</feature>
<dbReference type="KEGG" id="rbg:BG454_09680"/>
<protein>
    <recommendedName>
        <fullName evidence="4">Ceramidase</fullName>
    </recommendedName>
</protein>
<keyword evidence="3" id="KW-1185">Reference proteome</keyword>
<dbReference type="STRING" id="441209.GCA_001870665_01714"/>
<evidence type="ECO:0000313" key="2">
    <source>
        <dbReference type="EMBL" id="ATX66060.1"/>
    </source>
</evidence>